<protein>
    <recommendedName>
        <fullName evidence="4">Reverse transcriptase domain-containing protein</fullName>
    </recommendedName>
</protein>
<accession>R7U6D0</accession>
<dbReference type="HOGENOM" id="CLU_000680_22_4_1"/>
<dbReference type="OrthoDB" id="6144714at2759"/>
<proteinExistence type="predicted"/>
<reference evidence="1 3" key="2">
    <citation type="journal article" date="2013" name="Nature">
        <title>Insights into bilaterian evolution from three spiralian genomes.</title>
        <authorList>
            <person name="Simakov O."/>
            <person name="Marletaz F."/>
            <person name="Cho S.J."/>
            <person name="Edsinger-Gonzales E."/>
            <person name="Havlak P."/>
            <person name="Hellsten U."/>
            <person name="Kuo D.H."/>
            <person name="Larsson T."/>
            <person name="Lv J."/>
            <person name="Arendt D."/>
            <person name="Savage R."/>
            <person name="Osoegawa K."/>
            <person name="de Jong P."/>
            <person name="Grimwood J."/>
            <person name="Chapman J.A."/>
            <person name="Shapiro H."/>
            <person name="Aerts A."/>
            <person name="Otillar R.P."/>
            <person name="Terry A.Y."/>
            <person name="Boore J.L."/>
            <person name="Grigoriev I.V."/>
            <person name="Lindberg D.R."/>
            <person name="Seaver E.C."/>
            <person name="Weisblat D.A."/>
            <person name="Putnam N.H."/>
            <person name="Rokhsar D.S."/>
        </authorList>
    </citation>
    <scope>NUCLEOTIDE SEQUENCE</scope>
    <source>
        <strain evidence="1 3">I ESC-2004</strain>
    </source>
</reference>
<dbReference type="EnsemblMetazoa" id="CapteT101426">
    <property type="protein sequence ID" value="CapteP101426"/>
    <property type="gene ID" value="CapteG101426"/>
</dbReference>
<dbReference type="AlphaFoldDB" id="R7U6D0"/>
<dbReference type="OMA" id="WELHIQT"/>
<evidence type="ECO:0000313" key="2">
    <source>
        <dbReference type="EnsemblMetazoa" id="CapteP101426"/>
    </source>
</evidence>
<feature type="non-terminal residue" evidence="1">
    <location>
        <position position="1"/>
    </location>
</feature>
<dbReference type="PANTHER" id="PTHR33332">
    <property type="entry name" value="REVERSE TRANSCRIPTASE DOMAIN-CONTAINING PROTEIN"/>
    <property type="match status" value="1"/>
</dbReference>
<reference evidence="2" key="3">
    <citation type="submission" date="2015-06" db="UniProtKB">
        <authorList>
            <consortium name="EnsemblMetazoa"/>
        </authorList>
    </citation>
    <scope>IDENTIFICATION</scope>
</reference>
<dbReference type="Proteomes" id="UP000014760">
    <property type="component" value="Unassembled WGS sequence"/>
</dbReference>
<name>R7U6D0_CAPTE</name>
<organism evidence="1">
    <name type="scientific">Capitella teleta</name>
    <name type="common">Polychaete worm</name>
    <dbReference type="NCBI Taxonomy" id="283909"/>
    <lineage>
        <taxon>Eukaryota</taxon>
        <taxon>Metazoa</taxon>
        <taxon>Spiralia</taxon>
        <taxon>Lophotrochozoa</taxon>
        <taxon>Annelida</taxon>
        <taxon>Polychaeta</taxon>
        <taxon>Sedentaria</taxon>
        <taxon>Scolecida</taxon>
        <taxon>Capitellidae</taxon>
        <taxon>Capitella</taxon>
    </lineage>
</organism>
<evidence type="ECO:0000313" key="3">
    <source>
        <dbReference type="Proteomes" id="UP000014760"/>
    </source>
</evidence>
<reference evidence="3" key="1">
    <citation type="submission" date="2012-12" db="EMBL/GenBank/DDBJ databases">
        <authorList>
            <person name="Hellsten U."/>
            <person name="Grimwood J."/>
            <person name="Chapman J.A."/>
            <person name="Shapiro H."/>
            <person name="Aerts A."/>
            <person name="Otillar R.P."/>
            <person name="Terry A.Y."/>
            <person name="Boore J.L."/>
            <person name="Simakov O."/>
            <person name="Marletaz F."/>
            <person name="Cho S.-J."/>
            <person name="Edsinger-Gonzales E."/>
            <person name="Havlak P."/>
            <person name="Kuo D.-H."/>
            <person name="Larsson T."/>
            <person name="Lv J."/>
            <person name="Arendt D."/>
            <person name="Savage R."/>
            <person name="Osoegawa K."/>
            <person name="de Jong P."/>
            <person name="Lindberg D.R."/>
            <person name="Seaver E.C."/>
            <person name="Weisblat D.A."/>
            <person name="Putnam N.H."/>
            <person name="Grigoriev I.V."/>
            <person name="Rokhsar D.S."/>
        </authorList>
    </citation>
    <scope>NUCLEOTIDE SEQUENCE</scope>
    <source>
        <strain evidence="3">I ESC-2004</strain>
    </source>
</reference>
<dbReference type="EMBL" id="AMQN01046807">
    <property type="status" value="NOT_ANNOTATED_CDS"/>
    <property type="molecule type" value="Genomic_DNA"/>
</dbReference>
<keyword evidence="3" id="KW-1185">Reference proteome</keyword>
<evidence type="ECO:0008006" key="4">
    <source>
        <dbReference type="Google" id="ProtNLM"/>
    </source>
</evidence>
<sequence length="119" mass="13830">LQQWSNTWLLKFHPKKCKVMTFGRSGHQYQYMMTSPDSGTTILTRTTAEKDLGVIFDPGLAFRVEIQGRVKKANNIMDIIQRMYIHLDIVSFKLLVTALVRSHLEYGALIWFPRQMSKP</sequence>
<dbReference type="EMBL" id="KB305003">
    <property type="protein sequence ID" value="ELU01534.1"/>
    <property type="molecule type" value="Genomic_DNA"/>
</dbReference>
<gene>
    <name evidence="1" type="ORF">CAPTEDRAFT_101426</name>
</gene>
<evidence type="ECO:0000313" key="1">
    <source>
        <dbReference type="EMBL" id="ELU01534.1"/>
    </source>
</evidence>